<dbReference type="InterPro" id="IPR011992">
    <property type="entry name" value="EF-hand-dom_pair"/>
</dbReference>
<keyword evidence="2" id="KW-1185">Reference proteome</keyword>
<proteinExistence type="predicted"/>
<comment type="caution">
    <text evidence="1">The sequence shown here is derived from an EMBL/GenBank/DDBJ whole genome shotgun (WGS) entry which is preliminary data.</text>
</comment>
<accession>A0A504YXW8</accession>
<dbReference type="STRING" id="46835.A0A504YXW8"/>
<dbReference type="Proteomes" id="UP000316759">
    <property type="component" value="Unassembled WGS sequence"/>
</dbReference>
<evidence type="ECO:0000313" key="2">
    <source>
        <dbReference type="Proteomes" id="UP000316759"/>
    </source>
</evidence>
<dbReference type="EMBL" id="SUNJ01003964">
    <property type="protein sequence ID" value="TPP64851.1"/>
    <property type="molecule type" value="Genomic_DNA"/>
</dbReference>
<dbReference type="PANTHER" id="PTHR20875:SF0">
    <property type="entry name" value="GH12158P"/>
    <property type="match status" value="1"/>
</dbReference>
<reference evidence="1 2" key="1">
    <citation type="submission" date="2019-04" db="EMBL/GenBank/DDBJ databases">
        <title>Annotation for the trematode Fasciola gigantica.</title>
        <authorList>
            <person name="Choi Y.-J."/>
        </authorList>
    </citation>
    <scope>NUCLEOTIDE SEQUENCE [LARGE SCALE GENOMIC DNA]</scope>
    <source>
        <strain evidence="1">Uganda_cow_1</strain>
    </source>
</reference>
<gene>
    <name evidence="1" type="ORF">FGIG_07294</name>
</gene>
<dbReference type="SUPFAM" id="SSF47473">
    <property type="entry name" value="EF-hand"/>
    <property type="match status" value="4"/>
</dbReference>
<dbReference type="AlphaFoldDB" id="A0A504YXW8"/>
<dbReference type="OrthoDB" id="272072at2759"/>
<name>A0A504YXW8_FASGI</name>
<evidence type="ECO:0008006" key="3">
    <source>
        <dbReference type="Google" id="ProtNLM"/>
    </source>
</evidence>
<dbReference type="PANTHER" id="PTHR20875">
    <property type="entry name" value="EF-HAND CALCIUM-BINDING DOMAIN-CONTAINING PROTEIN 6-RELATED"/>
    <property type="match status" value="1"/>
</dbReference>
<protein>
    <recommendedName>
        <fullName evidence="3">EF-hand calcium-binding domain-containing protein 6</fullName>
    </recommendedName>
</protein>
<dbReference type="Gene3D" id="1.10.238.10">
    <property type="entry name" value="EF-hand"/>
    <property type="match status" value="5"/>
</dbReference>
<dbReference type="InterPro" id="IPR052603">
    <property type="entry name" value="EFCB6"/>
</dbReference>
<organism evidence="1 2">
    <name type="scientific">Fasciola gigantica</name>
    <name type="common">Giant liver fluke</name>
    <dbReference type="NCBI Taxonomy" id="46835"/>
    <lineage>
        <taxon>Eukaryota</taxon>
        <taxon>Metazoa</taxon>
        <taxon>Spiralia</taxon>
        <taxon>Lophotrochozoa</taxon>
        <taxon>Platyhelminthes</taxon>
        <taxon>Trematoda</taxon>
        <taxon>Digenea</taxon>
        <taxon>Plagiorchiida</taxon>
        <taxon>Echinostomata</taxon>
        <taxon>Echinostomatoidea</taxon>
        <taxon>Fasciolidae</taxon>
        <taxon>Fasciola</taxon>
    </lineage>
</organism>
<sequence length="961" mass="111932">MSVDTLQNVESYIRDLAKDRKCRFTENFLDYDKLRLGYVTAGQFFRVIRELIGVALDEKAQEFIRKEYGINKNDIDWRRFVSSIEGKFDENDFRIPPESKLLRTIEAPTVGTKAFHKKPGDDGYDNLRPLLSRISRFIKYQGYVIRECYKQFDIHNVGIITESQFYRSFPGPQDITPAEITALAQRYQSLTTPGCVDYLAFEKDLNDLAAAEELAKTGIKAKDEGSQGTVALEPREDFLRPSFHMIIDRIKFVVHRRGIRVMDFFIDYDKLRHDTITEHQFACALLLAVGKEAQLSRPEVQMVINYYRRKDNPDLIAYRDFCRQIDAPFHILDLEKDPLKQPVTPSRGMLSRGLAKLDEDEEQRVSNLLDKVKSQVAKRRILTYPYFQDYDSGSAMTQVVTPAQFSRVLHFLGLEISSEDCRRLCRKFTDPTSGNVSYRIFCQAIDSWFNNDSFVVNQENDVESGRDLEDTVRPAIGETQSGKQVSRCDWSAITEPNLKSAGDNWPVDVLLDRIRHLVLINRIALKPWFADFDQLRTGQMTRTQFERCLTAAGLSRLHFHDLTPAQIKTLVEAYVSPNDPKMVNWTKFVEDIDSVFTLPALEMKPMVRVLPQETYLQPKPGTVDWNTVSDEIRENYEYSMATLRRKILERRMLLLPDFEAFDKSHRGYVSPKNFRQLVLMFNFCLKPAEIDAILARHSNDEGFDYRGFLQTLDPQVESEKVYQYPKRLEELRKTNIFGRERKEMEPIIYDTEGVLQQLKAQVFRRRIRLAEWFRDQDQLNHGYMPRITFRRCLGALPLEMNETGLSAIEDRYKGSKPDTVDWKAFCAEVEHVFQTPDLEKDPLKEPETYVPDSMVKQNFLSLEMAKVADRALVKVADKVRQRRLQLLPLFRDFDVTHRYTVSQNQFRRVLMALDLADLITEKEWSCLYCKYRHPLGVVDNINYQAFIDDVYTEAGIDPRVP</sequence>
<evidence type="ECO:0000313" key="1">
    <source>
        <dbReference type="EMBL" id="TPP64851.1"/>
    </source>
</evidence>